<dbReference type="SUPFAM" id="SSF52047">
    <property type="entry name" value="RNI-like"/>
    <property type="match status" value="1"/>
</dbReference>
<keyword evidence="2" id="KW-1185">Reference proteome</keyword>
<dbReference type="OrthoDB" id="3691658at2759"/>
<evidence type="ECO:0000313" key="2">
    <source>
        <dbReference type="Proteomes" id="UP000016935"/>
    </source>
</evidence>
<accession>R0KA56</accession>
<proteinExistence type="predicted"/>
<organism evidence="1 2">
    <name type="scientific">Exserohilum turcicum (strain 28A)</name>
    <name type="common">Northern leaf blight fungus</name>
    <name type="synonym">Setosphaeria turcica</name>
    <dbReference type="NCBI Taxonomy" id="671987"/>
    <lineage>
        <taxon>Eukaryota</taxon>
        <taxon>Fungi</taxon>
        <taxon>Dikarya</taxon>
        <taxon>Ascomycota</taxon>
        <taxon>Pezizomycotina</taxon>
        <taxon>Dothideomycetes</taxon>
        <taxon>Pleosporomycetidae</taxon>
        <taxon>Pleosporales</taxon>
        <taxon>Pleosporineae</taxon>
        <taxon>Pleosporaceae</taxon>
        <taxon>Exserohilum</taxon>
    </lineage>
</organism>
<dbReference type="EMBL" id="KB908504">
    <property type="protein sequence ID" value="EOA89863.1"/>
    <property type="molecule type" value="Genomic_DNA"/>
</dbReference>
<dbReference type="Gene3D" id="3.80.10.10">
    <property type="entry name" value="Ribonuclease Inhibitor"/>
    <property type="match status" value="1"/>
</dbReference>
<dbReference type="Proteomes" id="UP000016935">
    <property type="component" value="Unassembled WGS sequence"/>
</dbReference>
<reference evidence="1 2" key="2">
    <citation type="journal article" date="2013" name="PLoS Genet.">
        <title>Comparative genome structure, secondary metabolite, and effector coding capacity across Cochliobolus pathogens.</title>
        <authorList>
            <person name="Condon B.J."/>
            <person name="Leng Y."/>
            <person name="Wu D."/>
            <person name="Bushley K.E."/>
            <person name="Ohm R.A."/>
            <person name="Otillar R."/>
            <person name="Martin J."/>
            <person name="Schackwitz W."/>
            <person name="Grimwood J."/>
            <person name="MohdZainudin N."/>
            <person name="Xue C."/>
            <person name="Wang R."/>
            <person name="Manning V.A."/>
            <person name="Dhillon B."/>
            <person name="Tu Z.J."/>
            <person name="Steffenson B.J."/>
            <person name="Salamov A."/>
            <person name="Sun H."/>
            <person name="Lowry S."/>
            <person name="LaButti K."/>
            <person name="Han J."/>
            <person name="Copeland A."/>
            <person name="Lindquist E."/>
            <person name="Barry K."/>
            <person name="Schmutz J."/>
            <person name="Baker S.E."/>
            <person name="Ciuffetti L.M."/>
            <person name="Grigoriev I.V."/>
            <person name="Zhong S."/>
            <person name="Turgeon B.G."/>
        </authorList>
    </citation>
    <scope>NUCLEOTIDE SEQUENCE [LARGE SCALE GENOMIC DNA]</scope>
    <source>
        <strain evidence="2">28A</strain>
    </source>
</reference>
<sequence>MINRAPEYPMPNCEPVQKVHCPQAAPGQRLLLDGLYTDVLSVIIDWICAEKEASHSYSVTRANHGFRKKGGTLFCLSLVNKRMRSLCISKLFEKVFRYTASMGELNRRLRDIEGNPLLPSLPSVLRAIKVCDIVTTSRGKNTRCRTRLARTLPKMECLTELSITHRKDVDISGLSATFDRKSVCLESVKRLRILSNGSWDFLIRACPNVKTLGLGFNLGHDDIMEAAQDLKHLKHLEICCHAWDVAGINRLRSFVPKIQSLVMRGALDPHQHASDFAIALNHFEHLRDIAITTLCHVSDEDLESQFSDDDSGTDSIIALLEIGVANFEDESLVRDEFYEHWSHMRCLYIVDDKARRQPHEPGEKPFWYPDDETITGEDAVFGVEKLSYDREGFLDLFSFPRPVSYCDEAYDPPFYRPMSRHEREDKEKRRYTSVKIRASHLDLWD</sequence>
<evidence type="ECO:0008006" key="3">
    <source>
        <dbReference type="Google" id="ProtNLM"/>
    </source>
</evidence>
<protein>
    <recommendedName>
        <fullName evidence="3">F-box protein</fullName>
    </recommendedName>
</protein>
<dbReference type="RefSeq" id="XP_008022767.1">
    <property type="nucleotide sequence ID" value="XM_008024576.1"/>
</dbReference>
<gene>
    <name evidence="1" type="ORF">SETTUDRAFT_159420</name>
</gene>
<evidence type="ECO:0000313" key="1">
    <source>
        <dbReference type="EMBL" id="EOA89863.1"/>
    </source>
</evidence>
<name>R0KA56_EXST2</name>
<reference evidence="1 2" key="1">
    <citation type="journal article" date="2012" name="PLoS Pathog.">
        <title>Diverse lifestyles and strategies of plant pathogenesis encoded in the genomes of eighteen Dothideomycetes fungi.</title>
        <authorList>
            <person name="Ohm R.A."/>
            <person name="Feau N."/>
            <person name="Henrissat B."/>
            <person name="Schoch C.L."/>
            <person name="Horwitz B.A."/>
            <person name="Barry K.W."/>
            <person name="Condon B.J."/>
            <person name="Copeland A.C."/>
            <person name="Dhillon B."/>
            <person name="Glaser F."/>
            <person name="Hesse C.N."/>
            <person name="Kosti I."/>
            <person name="LaButti K."/>
            <person name="Lindquist E.A."/>
            <person name="Lucas S."/>
            <person name="Salamov A.A."/>
            <person name="Bradshaw R.E."/>
            <person name="Ciuffetti L."/>
            <person name="Hamelin R.C."/>
            <person name="Kema G.H.J."/>
            <person name="Lawrence C."/>
            <person name="Scott J.A."/>
            <person name="Spatafora J.W."/>
            <person name="Turgeon B.G."/>
            <person name="de Wit P.J.G.M."/>
            <person name="Zhong S."/>
            <person name="Goodwin S.B."/>
            <person name="Grigoriev I.V."/>
        </authorList>
    </citation>
    <scope>NUCLEOTIDE SEQUENCE [LARGE SCALE GENOMIC DNA]</scope>
    <source>
        <strain evidence="2">28A</strain>
    </source>
</reference>
<dbReference type="AlphaFoldDB" id="R0KA56"/>
<dbReference type="InterPro" id="IPR032675">
    <property type="entry name" value="LRR_dom_sf"/>
</dbReference>
<dbReference type="HOGENOM" id="CLU_615636_0_0_1"/>
<dbReference type="GeneID" id="19397933"/>